<comment type="caution">
    <text evidence="2">The sequence shown here is derived from an EMBL/GenBank/DDBJ whole genome shotgun (WGS) entry which is preliminary data.</text>
</comment>
<evidence type="ECO:0000259" key="1">
    <source>
        <dbReference type="Pfam" id="PF22950"/>
    </source>
</evidence>
<organism evidence="2 3">
    <name type="scientific">Cinnamomum micranthum f. kanehirae</name>
    <dbReference type="NCBI Taxonomy" id="337451"/>
    <lineage>
        <taxon>Eukaryota</taxon>
        <taxon>Viridiplantae</taxon>
        <taxon>Streptophyta</taxon>
        <taxon>Embryophyta</taxon>
        <taxon>Tracheophyta</taxon>
        <taxon>Spermatophyta</taxon>
        <taxon>Magnoliopsida</taxon>
        <taxon>Magnoliidae</taxon>
        <taxon>Laurales</taxon>
        <taxon>Lauraceae</taxon>
        <taxon>Cinnamomum</taxon>
    </lineage>
</organism>
<dbReference type="Proteomes" id="UP000283530">
    <property type="component" value="Unassembled WGS sequence"/>
</dbReference>
<proteinExistence type="predicted"/>
<evidence type="ECO:0000313" key="3">
    <source>
        <dbReference type="Proteomes" id="UP000283530"/>
    </source>
</evidence>
<gene>
    <name evidence="2" type="ORF">CKAN_00237800</name>
</gene>
<dbReference type="InterPro" id="IPR054290">
    <property type="entry name" value="DUF7026"/>
</dbReference>
<evidence type="ECO:0000313" key="2">
    <source>
        <dbReference type="EMBL" id="RWR74064.1"/>
    </source>
</evidence>
<feature type="domain" description="DUF7026" evidence="1">
    <location>
        <begin position="84"/>
        <end position="133"/>
    </location>
</feature>
<accession>A0A3S3PWB1</accession>
<reference evidence="2 3" key="1">
    <citation type="journal article" date="2019" name="Nat. Plants">
        <title>Stout camphor tree genome fills gaps in understanding of flowering plant genome evolution.</title>
        <authorList>
            <person name="Chaw S.M."/>
            <person name="Liu Y.C."/>
            <person name="Wu Y.W."/>
            <person name="Wang H.Y."/>
            <person name="Lin C.I."/>
            <person name="Wu C.S."/>
            <person name="Ke H.M."/>
            <person name="Chang L.Y."/>
            <person name="Hsu C.Y."/>
            <person name="Yang H.T."/>
            <person name="Sudianto E."/>
            <person name="Hsu M.H."/>
            <person name="Wu K.P."/>
            <person name="Wang L.N."/>
            <person name="Leebens-Mack J.H."/>
            <person name="Tsai I.J."/>
        </authorList>
    </citation>
    <scope>NUCLEOTIDE SEQUENCE [LARGE SCALE GENOMIC DNA]</scope>
    <source>
        <strain evidence="3">cv. Chaw 1501</strain>
        <tissue evidence="2">Young leaves</tissue>
    </source>
</reference>
<keyword evidence="3" id="KW-1185">Reference proteome</keyword>
<dbReference type="Pfam" id="PF22950">
    <property type="entry name" value="DUF7026"/>
    <property type="match status" value="1"/>
</dbReference>
<name>A0A3S3PWB1_9MAGN</name>
<protein>
    <recommendedName>
        <fullName evidence="1">DUF7026 domain-containing protein</fullName>
    </recommendedName>
</protein>
<dbReference type="OrthoDB" id="1920063at2759"/>
<sequence>MAIRAYFLSPQILPKQLKSPKQPNPVTPFFLLQNRNRARKSHLCFSSSSSNSPIDADLAPELSSGLATELASEVARIKASLLQREKAMKKSRETLFVDLCQYLGLRAEEAKKRWREMGEEERLECLRMFVADWGLSFHPLSLKSVKEMVDEHLAEETPPPISSSFFRFPDFRRMVNFS</sequence>
<dbReference type="EMBL" id="QPKB01000001">
    <property type="protein sequence ID" value="RWR74064.1"/>
    <property type="molecule type" value="Genomic_DNA"/>
</dbReference>
<dbReference type="AlphaFoldDB" id="A0A3S3PWB1"/>